<reference evidence="1" key="1">
    <citation type="submission" date="2022-06" db="EMBL/GenBank/DDBJ databases">
        <authorList>
            <person name="Ping M."/>
        </authorList>
    </citation>
    <scope>NUCLEOTIDE SEQUENCE</scope>
    <source>
        <strain evidence="1">JCM11759T</strain>
    </source>
</reference>
<name>A0ABY5D186_9ACTN</name>
<protein>
    <submittedName>
        <fullName evidence="1">Integrase</fullName>
    </submittedName>
</protein>
<dbReference type="Proteomes" id="UP001055940">
    <property type="component" value="Chromosome"/>
</dbReference>
<dbReference type="EMBL" id="CP099837">
    <property type="protein sequence ID" value="USY18059.1"/>
    <property type="molecule type" value="Genomic_DNA"/>
</dbReference>
<evidence type="ECO:0000313" key="1">
    <source>
        <dbReference type="EMBL" id="USY18059.1"/>
    </source>
</evidence>
<dbReference type="RefSeq" id="WP_254417534.1">
    <property type="nucleotide sequence ID" value="NZ_BAAAJB010000077.1"/>
</dbReference>
<organism evidence="1 2">
    <name type="scientific">Nocardiopsis exhalans</name>
    <dbReference type="NCBI Taxonomy" id="163604"/>
    <lineage>
        <taxon>Bacteria</taxon>
        <taxon>Bacillati</taxon>
        <taxon>Actinomycetota</taxon>
        <taxon>Actinomycetes</taxon>
        <taxon>Streptosporangiales</taxon>
        <taxon>Nocardiopsidaceae</taxon>
        <taxon>Nocardiopsis</taxon>
    </lineage>
</organism>
<accession>A0ABY5D186</accession>
<gene>
    <name evidence="1" type="ORF">NE857_22350</name>
</gene>
<keyword evidence="2" id="KW-1185">Reference proteome</keyword>
<proteinExistence type="predicted"/>
<sequence length="278" mass="29492">MSLIRSAVAAGSAHRPTEDWIRATPTAMVLLDGAGGPAELATGCSHGTAWYVHQLGTALHALLAAPDHHHTGLRALLAQAITTVAATHPDCDLTHPGTPSTTVVALRHRPGQGWDHLVLSDSTLILQPPGRDLSVVCDNRIDTVAPTEKAAMESHPLGSSAHQRHRIAKVERERTMRNIVGGHWIAAADPTVSTQALTGSVPCLDRAVLLSDGAARWLGFTHRGPRELLRALDEVGPDELIGQVRTFEAQDPTGTHLPRPKPSDDAAIIDAHLNGSPV</sequence>
<evidence type="ECO:0000313" key="2">
    <source>
        <dbReference type="Proteomes" id="UP001055940"/>
    </source>
</evidence>